<gene>
    <name evidence="1" type="ORF">IE53DRAFT_340251</name>
</gene>
<proteinExistence type="predicted"/>
<evidence type="ECO:0000313" key="1">
    <source>
        <dbReference type="EMBL" id="PWN52619.1"/>
    </source>
</evidence>
<sequence length="671" mass="71719">MPKSAKRKADRKADFQKTKLKLGKKQQPNNATDTSFKSRTIALPQQSINIDKSQSLTNSRNLGINELVPQLRHYGAGVRKADAVLGLRELFFLHPFLIPTTVGQAIPDVARLIGDDDAGVRKALIAFLAWYLPQVPTSSLAPYYSTLLLFTTSALSHIFPEVRLDAVKVLDLILDAAPRFSTEGWERAVLRKAPASGRESSSHGERVLLSYLNLFGISSSPGSNSASTFGAASTASTDLSASAKLMLLRSIKTFLHAGAGSDVLLSNESQRSAKGQQQPAKVACPTWFFRPSFSSPADFESFVRFLRPDLRKGKSRLFDPLVMEGDFHSADLAPHSLIDVQNTAGRVLESADLHSALLRASQGLQSDERDHAGWQAASSSSSADPFLDPSLCLFSLLQPVLLATFLDSAPSAFRPGLDGASSAPSSSGQGQVLNTHAELVCSLAQLTLTLWRGAVIRAGGVISPTRIQRNELQSLLGHMAPYFPFGNAGDAALGITGSLSARAETQLRELDLAYCELTALLAMNSEGSSEVGGGGKMNGKGKRLSTSLGVQLEHVSKYISGSLKGEIGSQGFHGREPLDPETYSSLLPTVWLLLNNQTAQGSGKGSESTTRASQAELLDGLLHHFSQTSSTARVKALAFEFIARLCVVSWKEKRSCDLLVTGAKGGSVDGG</sequence>
<dbReference type="EMBL" id="KZ819766">
    <property type="protein sequence ID" value="PWN52619.1"/>
    <property type="molecule type" value="Genomic_DNA"/>
</dbReference>
<protein>
    <submittedName>
        <fullName evidence="1">Uncharacterized protein</fullName>
    </submittedName>
</protein>
<dbReference type="Proteomes" id="UP000245626">
    <property type="component" value="Unassembled WGS sequence"/>
</dbReference>
<reference evidence="1 2" key="1">
    <citation type="journal article" date="2018" name="Mol. Biol. Evol.">
        <title>Broad Genomic Sampling Reveals a Smut Pathogenic Ancestry of the Fungal Clade Ustilaginomycotina.</title>
        <authorList>
            <person name="Kijpornyongpan T."/>
            <person name="Mondo S.J."/>
            <person name="Barry K."/>
            <person name="Sandor L."/>
            <person name="Lee J."/>
            <person name="Lipzen A."/>
            <person name="Pangilinan J."/>
            <person name="LaButti K."/>
            <person name="Hainaut M."/>
            <person name="Henrissat B."/>
            <person name="Grigoriev I.V."/>
            <person name="Spatafora J.W."/>
            <person name="Aime M.C."/>
        </authorList>
    </citation>
    <scope>NUCLEOTIDE SEQUENCE [LARGE SCALE GENOMIC DNA]</scope>
    <source>
        <strain evidence="1 2">SA 807</strain>
    </source>
</reference>
<organism evidence="1 2">
    <name type="scientific">Violaceomyces palustris</name>
    <dbReference type="NCBI Taxonomy" id="1673888"/>
    <lineage>
        <taxon>Eukaryota</taxon>
        <taxon>Fungi</taxon>
        <taxon>Dikarya</taxon>
        <taxon>Basidiomycota</taxon>
        <taxon>Ustilaginomycotina</taxon>
        <taxon>Ustilaginomycetes</taxon>
        <taxon>Violaceomycetales</taxon>
        <taxon>Violaceomycetaceae</taxon>
        <taxon>Violaceomyces</taxon>
    </lineage>
</organism>
<name>A0ACD0P3H0_9BASI</name>
<accession>A0ACD0P3H0</accession>
<evidence type="ECO:0000313" key="2">
    <source>
        <dbReference type="Proteomes" id="UP000245626"/>
    </source>
</evidence>
<keyword evidence="2" id="KW-1185">Reference proteome</keyword>